<keyword evidence="2" id="KW-1185">Reference proteome</keyword>
<proteinExistence type="predicted"/>
<protein>
    <submittedName>
        <fullName evidence="3">Catalase</fullName>
    </submittedName>
</protein>
<dbReference type="Proteomes" id="UP000095287">
    <property type="component" value="Unplaced"/>
</dbReference>
<evidence type="ECO:0000256" key="1">
    <source>
        <dbReference type="SAM" id="MobiDB-lite"/>
    </source>
</evidence>
<feature type="region of interest" description="Disordered" evidence="1">
    <location>
        <begin position="35"/>
        <end position="68"/>
    </location>
</feature>
<sequence>MSPSQQQSHLFRTAEGARVDESNLGALIESGVVRPRGHFPAPNEMANGPNSGHSPLSFPRDRHGRFHI</sequence>
<reference evidence="3" key="1">
    <citation type="submission" date="2016-11" db="UniProtKB">
        <authorList>
            <consortium name="WormBaseParasite"/>
        </authorList>
    </citation>
    <scope>IDENTIFICATION</scope>
</reference>
<accession>A0A1I7ZKH8</accession>
<dbReference type="WBParaSite" id="L893_g27103.t1">
    <property type="protein sequence ID" value="L893_g27103.t1"/>
    <property type="gene ID" value="L893_g27103"/>
</dbReference>
<organism evidence="2 3">
    <name type="scientific">Steinernema glaseri</name>
    <dbReference type="NCBI Taxonomy" id="37863"/>
    <lineage>
        <taxon>Eukaryota</taxon>
        <taxon>Metazoa</taxon>
        <taxon>Ecdysozoa</taxon>
        <taxon>Nematoda</taxon>
        <taxon>Chromadorea</taxon>
        <taxon>Rhabditida</taxon>
        <taxon>Tylenchina</taxon>
        <taxon>Panagrolaimomorpha</taxon>
        <taxon>Strongyloidoidea</taxon>
        <taxon>Steinernematidae</taxon>
        <taxon>Steinernema</taxon>
    </lineage>
</organism>
<dbReference type="AlphaFoldDB" id="A0A1I7ZKH8"/>
<evidence type="ECO:0000313" key="2">
    <source>
        <dbReference type="Proteomes" id="UP000095287"/>
    </source>
</evidence>
<evidence type="ECO:0000313" key="3">
    <source>
        <dbReference type="WBParaSite" id="L893_g27103.t1"/>
    </source>
</evidence>
<name>A0A1I7ZKH8_9BILA</name>